<dbReference type="AlphaFoldDB" id="A0A4V2MX74"/>
<keyword evidence="5 9" id="KW-0479">Metal-binding</keyword>
<dbReference type="PANTHER" id="PTHR24305">
    <property type="entry name" value="CYTOCHROME P450"/>
    <property type="match status" value="1"/>
</dbReference>
<dbReference type="PRINTS" id="PR00385">
    <property type="entry name" value="P450"/>
</dbReference>
<dbReference type="InterPro" id="IPR001128">
    <property type="entry name" value="Cyt_P450"/>
</dbReference>
<comment type="cofactor">
    <cofactor evidence="1 9">
        <name>heme</name>
        <dbReference type="ChEBI" id="CHEBI:30413"/>
    </cofactor>
</comment>
<proteinExistence type="inferred from homology"/>
<organism evidence="10 11">
    <name type="scientific">Steccherinum ochraceum</name>
    <dbReference type="NCBI Taxonomy" id="92696"/>
    <lineage>
        <taxon>Eukaryota</taxon>
        <taxon>Fungi</taxon>
        <taxon>Dikarya</taxon>
        <taxon>Basidiomycota</taxon>
        <taxon>Agaricomycotina</taxon>
        <taxon>Agaricomycetes</taxon>
        <taxon>Polyporales</taxon>
        <taxon>Steccherinaceae</taxon>
        <taxon>Steccherinum</taxon>
    </lineage>
</organism>
<evidence type="ECO:0000256" key="3">
    <source>
        <dbReference type="ARBA" id="ARBA00010617"/>
    </source>
</evidence>
<dbReference type="GO" id="GO:0020037">
    <property type="term" value="F:heme binding"/>
    <property type="evidence" value="ECO:0007669"/>
    <property type="project" value="InterPro"/>
</dbReference>
<dbReference type="OrthoDB" id="1470350at2759"/>
<comment type="caution">
    <text evidence="10">The sequence shown here is derived from an EMBL/GenBank/DDBJ whole genome shotgun (WGS) entry which is preliminary data.</text>
</comment>
<dbReference type="STRING" id="92696.A0A4V2MX74"/>
<keyword evidence="4 9" id="KW-0349">Heme</keyword>
<dbReference type="SUPFAM" id="SSF48264">
    <property type="entry name" value="Cytochrome P450"/>
    <property type="match status" value="1"/>
</dbReference>
<evidence type="ECO:0000256" key="4">
    <source>
        <dbReference type="ARBA" id="ARBA00022617"/>
    </source>
</evidence>
<name>A0A4V2MX74_9APHY</name>
<evidence type="ECO:0000256" key="2">
    <source>
        <dbReference type="ARBA" id="ARBA00005179"/>
    </source>
</evidence>
<keyword evidence="11" id="KW-1185">Reference proteome</keyword>
<dbReference type="PANTHER" id="PTHR24305:SF166">
    <property type="entry name" value="CYTOCHROME P450 12A4, MITOCHONDRIAL-RELATED"/>
    <property type="match status" value="1"/>
</dbReference>
<dbReference type="GO" id="GO:0005506">
    <property type="term" value="F:iron ion binding"/>
    <property type="evidence" value="ECO:0007669"/>
    <property type="project" value="InterPro"/>
</dbReference>
<dbReference type="PRINTS" id="PR00463">
    <property type="entry name" value="EP450I"/>
</dbReference>
<keyword evidence="8" id="KW-0503">Monooxygenase</keyword>
<dbReference type="Pfam" id="PF00067">
    <property type="entry name" value="p450"/>
    <property type="match status" value="1"/>
</dbReference>
<dbReference type="CDD" id="cd11069">
    <property type="entry name" value="CYP_FUM15-like"/>
    <property type="match status" value="1"/>
</dbReference>
<dbReference type="Gene3D" id="1.10.630.10">
    <property type="entry name" value="Cytochrome P450"/>
    <property type="match status" value="1"/>
</dbReference>
<dbReference type="GO" id="GO:0016705">
    <property type="term" value="F:oxidoreductase activity, acting on paired donors, with incorporation or reduction of molecular oxygen"/>
    <property type="evidence" value="ECO:0007669"/>
    <property type="project" value="InterPro"/>
</dbReference>
<evidence type="ECO:0000313" key="10">
    <source>
        <dbReference type="EMBL" id="TCD68997.1"/>
    </source>
</evidence>
<dbReference type="InterPro" id="IPR036396">
    <property type="entry name" value="Cyt_P450_sf"/>
</dbReference>
<evidence type="ECO:0000313" key="11">
    <source>
        <dbReference type="Proteomes" id="UP000292702"/>
    </source>
</evidence>
<dbReference type="EMBL" id="RWJN01000052">
    <property type="protein sequence ID" value="TCD68997.1"/>
    <property type="molecule type" value="Genomic_DNA"/>
</dbReference>
<keyword evidence="7 9" id="KW-0408">Iron</keyword>
<sequence length="480" mass="53435">MEALWPSEGCLRKMLYIFDPKAMHHVCVKEQNIYEETRGFLVANRILFGASLLSSAGNAHRQQRKFLTPVFSINHMRHMMPIFNNVSNRLQTALKAAVEKNSGSDIDMSVWMSRVALELIGQAGLGYSFDPLIEEVVHPYASAIKALPAHLFPLEPLRDWLPYIYNTVPHSILLSLAKLIPSRSIRAAHNTAYTIWNASKEILEEKRTAIAAGKEAISQLVGEGKDLLSVLLHENSKAQVDERISDDDILGHMSAFIFAGTDTTSSALTRVLYVLAAHPEAQVKLRKELKEARADGQDLSYDDLVSLPYMDAVCRETLRLYAPVPIMTRETNQDSVLPLHTPIKGKDGQLLDEIAVPANTTVIIGILASNRSQALWGDDANEWKPERWLAPLPDSLTEARVPGVYSHLMTFLAGGRACIGFKFSQLEMKVILAMLIENFTFDLSPDKEIYWNFSGIVYPTVGPVDAQMQLPLRVALASSD</sequence>
<accession>A0A4V2MX74</accession>
<evidence type="ECO:0000256" key="1">
    <source>
        <dbReference type="ARBA" id="ARBA00001971"/>
    </source>
</evidence>
<evidence type="ECO:0000256" key="7">
    <source>
        <dbReference type="ARBA" id="ARBA00023004"/>
    </source>
</evidence>
<dbReference type="InterPro" id="IPR002401">
    <property type="entry name" value="Cyt_P450_E_grp-I"/>
</dbReference>
<dbReference type="Proteomes" id="UP000292702">
    <property type="component" value="Unassembled WGS sequence"/>
</dbReference>
<feature type="binding site" description="axial binding residue" evidence="9">
    <location>
        <position position="418"/>
    </location>
    <ligand>
        <name>heme</name>
        <dbReference type="ChEBI" id="CHEBI:30413"/>
    </ligand>
    <ligandPart>
        <name>Fe</name>
        <dbReference type="ChEBI" id="CHEBI:18248"/>
    </ligandPart>
</feature>
<evidence type="ECO:0000256" key="6">
    <source>
        <dbReference type="ARBA" id="ARBA00023002"/>
    </source>
</evidence>
<reference evidence="10 11" key="1">
    <citation type="submission" date="2018-11" db="EMBL/GenBank/DDBJ databases">
        <title>Genome assembly of Steccherinum ochraceum LE-BIN_3174, the white-rot fungus of the Steccherinaceae family (The Residual Polyporoid clade, Polyporales, Basidiomycota).</title>
        <authorList>
            <person name="Fedorova T.V."/>
            <person name="Glazunova O.A."/>
            <person name="Landesman E.O."/>
            <person name="Moiseenko K.V."/>
            <person name="Psurtseva N.V."/>
            <person name="Savinova O.S."/>
            <person name="Shakhova N.V."/>
            <person name="Tyazhelova T.V."/>
            <person name="Vasina D.V."/>
        </authorList>
    </citation>
    <scope>NUCLEOTIDE SEQUENCE [LARGE SCALE GENOMIC DNA]</scope>
    <source>
        <strain evidence="10 11">LE-BIN_3174</strain>
    </source>
</reference>
<dbReference type="InterPro" id="IPR050121">
    <property type="entry name" value="Cytochrome_P450_monoxygenase"/>
</dbReference>
<comment type="pathway">
    <text evidence="2">Secondary metabolite biosynthesis.</text>
</comment>
<comment type="similarity">
    <text evidence="3">Belongs to the cytochrome P450 family.</text>
</comment>
<gene>
    <name evidence="10" type="primary">DIT2_16</name>
    <name evidence="10" type="ORF">EIP91_009219</name>
</gene>
<evidence type="ECO:0000256" key="8">
    <source>
        <dbReference type="ARBA" id="ARBA00023033"/>
    </source>
</evidence>
<evidence type="ECO:0000256" key="5">
    <source>
        <dbReference type="ARBA" id="ARBA00022723"/>
    </source>
</evidence>
<protein>
    <submittedName>
        <fullName evidence="10">Cytochrome P450-dit2</fullName>
    </submittedName>
</protein>
<keyword evidence="6" id="KW-0560">Oxidoreductase</keyword>
<evidence type="ECO:0000256" key="9">
    <source>
        <dbReference type="PIRSR" id="PIRSR602401-1"/>
    </source>
</evidence>
<dbReference type="GO" id="GO:0004497">
    <property type="term" value="F:monooxygenase activity"/>
    <property type="evidence" value="ECO:0007669"/>
    <property type="project" value="UniProtKB-KW"/>
</dbReference>